<reference evidence="7" key="1">
    <citation type="submission" date="2016-06" db="EMBL/GenBank/DDBJ databases">
        <authorList>
            <person name="Rodrigo-Torres L."/>
            <person name="Arahal R.D."/>
            <person name="Lucena T."/>
        </authorList>
    </citation>
    <scope>NUCLEOTIDE SEQUENCE [LARGE SCALE GENOMIC DNA]</scope>
    <source>
        <strain evidence="7">CECT8203</strain>
    </source>
</reference>
<dbReference type="PANTHER" id="PTHR38103">
    <property type="entry name" value="RECOMBINATION-ASSOCIATED PROTEIN RDGC"/>
    <property type="match status" value="1"/>
</dbReference>
<dbReference type="AlphaFoldDB" id="A0A240EIE6"/>
<evidence type="ECO:0000256" key="3">
    <source>
        <dbReference type="ARBA" id="ARBA00022296"/>
    </source>
</evidence>
<proteinExistence type="inferred from homology"/>
<dbReference type="PANTHER" id="PTHR38103:SF1">
    <property type="entry name" value="RECOMBINATION-ASSOCIATED PROTEIN RDGC"/>
    <property type="match status" value="1"/>
</dbReference>
<evidence type="ECO:0000256" key="2">
    <source>
        <dbReference type="ARBA" id="ARBA00008657"/>
    </source>
</evidence>
<accession>A0A240EIE6</accession>
<protein>
    <recommendedName>
        <fullName evidence="3">Recombination-associated protein RdgC</fullName>
    </recommendedName>
</protein>
<evidence type="ECO:0000313" key="7">
    <source>
        <dbReference type="Proteomes" id="UP000219336"/>
    </source>
</evidence>
<dbReference type="OrthoDB" id="5290530at2"/>
<name>A0A240EIE6_9VIBR</name>
<dbReference type="GO" id="GO:0000018">
    <property type="term" value="P:regulation of DNA recombination"/>
    <property type="evidence" value="ECO:0007669"/>
    <property type="project" value="TreeGrafter"/>
</dbReference>
<sequence length="296" mass="32872">MMTKMTFYRLGEDATLPSSEKLDELLATDGAFKPCEPTDLSRSGFIPVGPTDMHCYNMDNGHFQILEFQTESKVIPAQEIKKLTQERITATQFKIGKKLNKDEKDLIKLTATKELAALAFTRKSSVKVALFNNLKADGTRLIGVESGKNKAEEVISALRKVLGSLPTSPFKPDDAVNQMVNCALGGTEHSLFEFDGNCTLTNLADESEIRFKQRTSDEVNEHIAGHRVSAIGLTNRDISFEVNEVNPLALTKIKYKVTTEPAPKDADNAEQINFDADIFLTVQTMSETLRSFLHTH</sequence>
<dbReference type="RefSeq" id="WP_096992989.1">
    <property type="nucleotide sequence ID" value="NZ_JBHSII010000006.1"/>
</dbReference>
<dbReference type="EMBL" id="OANU01000012">
    <property type="protein sequence ID" value="SNX47745.1"/>
    <property type="molecule type" value="Genomic_DNA"/>
</dbReference>
<dbReference type="Pfam" id="PF04381">
    <property type="entry name" value="RdgC"/>
    <property type="match status" value="1"/>
</dbReference>
<dbReference type="GO" id="GO:0006310">
    <property type="term" value="P:DNA recombination"/>
    <property type="evidence" value="ECO:0007669"/>
    <property type="project" value="UniProtKB-KW"/>
</dbReference>
<dbReference type="Proteomes" id="UP000219336">
    <property type="component" value="Unassembled WGS sequence"/>
</dbReference>
<evidence type="ECO:0000256" key="1">
    <source>
        <dbReference type="ARBA" id="ARBA00004453"/>
    </source>
</evidence>
<gene>
    <name evidence="6" type="primary">rdgC_1</name>
    <name evidence="6" type="ORF">VTH8203_01360</name>
</gene>
<dbReference type="InterPro" id="IPR007476">
    <property type="entry name" value="RdgC"/>
</dbReference>
<evidence type="ECO:0000313" key="6">
    <source>
        <dbReference type="EMBL" id="SNX47745.1"/>
    </source>
</evidence>
<comment type="similarity">
    <text evidence="2">Belongs to the RdgC family.</text>
</comment>
<keyword evidence="7" id="KW-1185">Reference proteome</keyword>
<evidence type="ECO:0000256" key="5">
    <source>
        <dbReference type="ARBA" id="ARBA00023172"/>
    </source>
</evidence>
<comment type="subcellular location">
    <subcellularLocation>
        <location evidence="1">Cytoplasm</location>
        <location evidence="1">Nucleoid</location>
    </subcellularLocation>
</comment>
<organism evidence="6 7">
    <name type="scientific">Vibrio thalassae</name>
    <dbReference type="NCBI Taxonomy" id="1243014"/>
    <lineage>
        <taxon>Bacteria</taxon>
        <taxon>Pseudomonadati</taxon>
        <taxon>Pseudomonadota</taxon>
        <taxon>Gammaproteobacteria</taxon>
        <taxon>Vibrionales</taxon>
        <taxon>Vibrionaceae</taxon>
        <taxon>Vibrio</taxon>
    </lineage>
</organism>
<dbReference type="GO" id="GO:0043590">
    <property type="term" value="C:bacterial nucleoid"/>
    <property type="evidence" value="ECO:0007669"/>
    <property type="project" value="TreeGrafter"/>
</dbReference>
<evidence type="ECO:0000256" key="4">
    <source>
        <dbReference type="ARBA" id="ARBA00022490"/>
    </source>
</evidence>
<keyword evidence="5" id="KW-0233">DNA recombination</keyword>
<keyword evidence="4" id="KW-0963">Cytoplasm</keyword>
<dbReference type="GO" id="GO:0003690">
    <property type="term" value="F:double-stranded DNA binding"/>
    <property type="evidence" value="ECO:0007669"/>
    <property type="project" value="TreeGrafter"/>
</dbReference>